<dbReference type="InterPro" id="IPR017850">
    <property type="entry name" value="Alkaline_phosphatase_core_sf"/>
</dbReference>
<sequence>MKVKVWKHRIISAVLASIVLQMSTAAEERPNILWIVAEDISPMFGCYGDKDAYTPNVDRFAERSFLFQNAFATAPICAPSRSSLAAGMYSTSLGSQHLRTNVEIPGSVQPLMKVFRDNGYWVSNRGKTDYNFNPDGLFDYWDENTTPWRERPEGTPFFSFLNLGATHEGSGNISERARIPLAHLDERVKKDPSSIELPPYYLDTPEMRRIWARYHDLISVWDMEVGKVLSALETDGLLENTIVFLMADHGLGMPRYKRWLYTTGLRVPLIVHIPEAYANFHPGGKDRFVDERMVSYIDLPATALTLAGIEVPDTYHGESLFKKGSADVSQREHVFGTRDRADDMYDLSRCVFDGRYLYIRHYMPHLPWIQEGVIFNPERKESVRELHRIRDAGEDTDLSKLLWEERPREELYDLQEDPQELINIADRDEVRGVKEKLSHVLRNWILETRDSGFLNEAEMQRRAREAGLTPYEMMQDDSLYPIEEILAAAEDASNGMLPSSSFDHQDPAVRFWVLMSAIIAKADDSAARELFVRGSKDQNLIVRATAAEGLGRIGETELAKAVFRELLQETELTLALYVARCLALSLDDASDLEKEIREARERFMAPPGSRRPWNDFEHSAFTAWALEWALIKSGLNEYGDFEGW</sequence>
<evidence type="ECO:0000313" key="4">
    <source>
        <dbReference type="Proteomes" id="UP000617628"/>
    </source>
</evidence>
<dbReference type="Pfam" id="PF00884">
    <property type="entry name" value="Sulfatase"/>
    <property type="match status" value="2"/>
</dbReference>
<evidence type="ECO:0000259" key="2">
    <source>
        <dbReference type="Pfam" id="PF00884"/>
    </source>
</evidence>
<dbReference type="SUPFAM" id="SSF48371">
    <property type="entry name" value="ARM repeat"/>
    <property type="match status" value="1"/>
</dbReference>
<dbReference type="Gene3D" id="1.25.10.10">
    <property type="entry name" value="Leucine-rich Repeat Variant"/>
    <property type="match status" value="1"/>
</dbReference>
<organism evidence="3 4">
    <name type="scientific">Pelagicoccus mobilis</name>
    <dbReference type="NCBI Taxonomy" id="415221"/>
    <lineage>
        <taxon>Bacteria</taxon>
        <taxon>Pseudomonadati</taxon>
        <taxon>Verrucomicrobiota</taxon>
        <taxon>Opitutia</taxon>
        <taxon>Puniceicoccales</taxon>
        <taxon>Pelagicoccaceae</taxon>
        <taxon>Pelagicoccus</taxon>
    </lineage>
</organism>
<protein>
    <submittedName>
        <fullName evidence="3">Sulfatase-like hydrolase/transferase</fullName>
    </submittedName>
</protein>
<dbReference type="PANTHER" id="PTHR43751:SF1">
    <property type="entry name" value="SULFATASE ATSG-RELATED"/>
    <property type="match status" value="1"/>
</dbReference>
<evidence type="ECO:0000313" key="3">
    <source>
        <dbReference type="EMBL" id="MBK1878328.1"/>
    </source>
</evidence>
<feature type="domain" description="Sulfatase N-terminal" evidence="2">
    <location>
        <begin position="149"/>
        <end position="309"/>
    </location>
</feature>
<accession>A0A934S3F2</accession>
<keyword evidence="1" id="KW-0732">Signal</keyword>
<gene>
    <name evidence="3" type="ORF">JIN87_15715</name>
</gene>
<dbReference type="GO" id="GO:0016787">
    <property type="term" value="F:hydrolase activity"/>
    <property type="evidence" value="ECO:0007669"/>
    <property type="project" value="UniProtKB-KW"/>
</dbReference>
<keyword evidence="4" id="KW-1185">Reference proteome</keyword>
<dbReference type="SUPFAM" id="SSF53649">
    <property type="entry name" value="Alkaline phosphatase-like"/>
    <property type="match status" value="1"/>
</dbReference>
<feature type="signal peptide" evidence="1">
    <location>
        <begin position="1"/>
        <end position="25"/>
    </location>
</feature>
<dbReference type="RefSeq" id="WP_200356541.1">
    <property type="nucleotide sequence ID" value="NZ_JAENIL010000029.1"/>
</dbReference>
<dbReference type="EMBL" id="JAENIL010000029">
    <property type="protein sequence ID" value="MBK1878328.1"/>
    <property type="molecule type" value="Genomic_DNA"/>
</dbReference>
<dbReference type="Proteomes" id="UP000617628">
    <property type="component" value="Unassembled WGS sequence"/>
</dbReference>
<dbReference type="InterPro" id="IPR016024">
    <property type="entry name" value="ARM-type_fold"/>
</dbReference>
<dbReference type="CDD" id="cd16027">
    <property type="entry name" value="SGSH"/>
    <property type="match status" value="1"/>
</dbReference>
<name>A0A934S3F2_9BACT</name>
<reference evidence="3" key="1">
    <citation type="submission" date="2021-01" db="EMBL/GenBank/DDBJ databases">
        <title>Modified the classification status of verrucomicrobia.</title>
        <authorList>
            <person name="Feng X."/>
        </authorList>
    </citation>
    <scope>NUCLEOTIDE SEQUENCE</scope>
    <source>
        <strain evidence="3">KCTC 13126</strain>
    </source>
</reference>
<keyword evidence="3" id="KW-0378">Hydrolase</keyword>
<comment type="caution">
    <text evidence="3">The sequence shown here is derived from an EMBL/GenBank/DDBJ whole genome shotgun (WGS) entry which is preliminary data.</text>
</comment>
<dbReference type="InterPro" id="IPR000917">
    <property type="entry name" value="Sulfatase_N"/>
</dbReference>
<proteinExistence type="predicted"/>
<dbReference type="Gene3D" id="3.40.720.10">
    <property type="entry name" value="Alkaline Phosphatase, subunit A"/>
    <property type="match status" value="1"/>
</dbReference>
<evidence type="ECO:0000256" key="1">
    <source>
        <dbReference type="SAM" id="SignalP"/>
    </source>
</evidence>
<feature type="domain" description="Sulfatase N-terminal" evidence="2">
    <location>
        <begin position="30"/>
        <end position="132"/>
    </location>
</feature>
<dbReference type="PANTHER" id="PTHR43751">
    <property type="entry name" value="SULFATASE"/>
    <property type="match status" value="1"/>
</dbReference>
<feature type="chain" id="PRO_5037289609" evidence="1">
    <location>
        <begin position="26"/>
        <end position="644"/>
    </location>
</feature>
<dbReference type="InterPro" id="IPR052701">
    <property type="entry name" value="GAG_Ulvan_Degrading_Sulfatases"/>
</dbReference>
<dbReference type="AlphaFoldDB" id="A0A934S3F2"/>
<dbReference type="InterPro" id="IPR011989">
    <property type="entry name" value="ARM-like"/>
</dbReference>